<name>A0A7R9WXN4_9STRA</name>
<dbReference type="EMBL" id="HBEF01015247">
    <property type="protein sequence ID" value="CAD8337424.1"/>
    <property type="molecule type" value="Transcribed_RNA"/>
</dbReference>
<proteinExistence type="predicted"/>
<sequence>MCRCACALTQSNIIVQNGASACQSSKVRKRPNNTRHASNVCQNQTAPHMNSRRQTTSLLLIRIRLFRGVCVPTSALLWGREGLCDTNSRECKYMEYLGCTGACRTVSKK</sequence>
<dbReference type="AlphaFoldDB" id="A0A7R9WXN4"/>
<protein>
    <submittedName>
        <fullName evidence="1">Uncharacterized protein</fullName>
    </submittedName>
</protein>
<evidence type="ECO:0000313" key="1">
    <source>
        <dbReference type="EMBL" id="CAD8337424.1"/>
    </source>
</evidence>
<accession>A0A7R9WXN4</accession>
<dbReference type="PROSITE" id="PS51257">
    <property type="entry name" value="PROKAR_LIPOPROTEIN"/>
    <property type="match status" value="1"/>
</dbReference>
<gene>
    <name evidence="1" type="ORF">CAUS1442_LOCUS9552</name>
</gene>
<reference evidence="1" key="1">
    <citation type="submission" date="2021-01" db="EMBL/GenBank/DDBJ databases">
        <authorList>
            <person name="Corre E."/>
            <person name="Pelletier E."/>
            <person name="Niang G."/>
            <person name="Scheremetjew M."/>
            <person name="Finn R."/>
            <person name="Kale V."/>
            <person name="Holt S."/>
            <person name="Cochrane G."/>
            <person name="Meng A."/>
            <person name="Brown T."/>
            <person name="Cohen L."/>
        </authorList>
    </citation>
    <scope>NUCLEOTIDE SEQUENCE</scope>
    <source>
        <strain evidence="1">CCMP3328</strain>
    </source>
</reference>
<organism evidence="1">
    <name type="scientific">Craspedostauros australis</name>
    <dbReference type="NCBI Taxonomy" id="1486917"/>
    <lineage>
        <taxon>Eukaryota</taxon>
        <taxon>Sar</taxon>
        <taxon>Stramenopiles</taxon>
        <taxon>Ochrophyta</taxon>
        <taxon>Bacillariophyta</taxon>
        <taxon>Bacillariophyceae</taxon>
        <taxon>Bacillariophycidae</taxon>
        <taxon>Naviculales</taxon>
        <taxon>Naviculaceae</taxon>
        <taxon>Craspedostauros</taxon>
    </lineage>
</organism>